<accession>A0AAV8SRH1</accession>
<dbReference type="AlphaFoldDB" id="A0AAV8SRH1"/>
<organism evidence="1 2">
    <name type="scientific">Erythroxylum novogranatense</name>
    <dbReference type="NCBI Taxonomy" id="1862640"/>
    <lineage>
        <taxon>Eukaryota</taxon>
        <taxon>Viridiplantae</taxon>
        <taxon>Streptophyta</taxon>
        <taxon>Embryophyta</taxon>
        <taxon>Tracheophyta</taxon>
        <taxon>Spermatophyta</taxon>
        <taxon>Magnoliopsida</taxon>
        <taxon>eudicotyledons</taxon>
        <taxon>Gunneridae</taxon>
        <taxon>Pentapetalae</taxon>
        <taxon>rosids</taxon>
        <taxon>fabids</taxon>
        <taxon>Malpighiales</taxon>
        <taxon>Erythroxylaceae</taxon>
        <taxon>Erythroxylum</taxon>
    </lineage>
</organism>
<protein>
    <submittedName>
        <fullName evidence="1">Uncharacterized protein</fullName>
    </submittedName>
</protein>
<reference evidence="1 2" key="1">
    <citation type="submission" date="2021-09" db="EMBL/GenBank/DDBJ databases">
        <title>Genomic insights and catalytic innovation underlie evolution of tropane alkaloids biosynthesis.</title>
        <authorList>
            <person name="Wang Y.-J."/>
            <person name="Tian T."/>
            <person name="Huang J.-P."/>
            <person name="Huang S.-X."/>
        </authorList>
    </citation>
    <scope>NUCLEOTIDE SEQUENCE [LARGE SCALE GENOMIC DNA]</scope>
    <source>
        <strain evidence="1">KIB-2018</strain>
        <tissue evidence="1">Leaf</tissue>
    </source>
</reference>
<name>A0AAV8SRH1_9ROSI</name>
<gene>
    <name evidence="1" type="ORF">K2173_010712</name>
</gene>
<proteinExistence type="predicted"/>
<dbReference type="EMBL" id="JAIWQS010000009">
    <property type="protein sequence ID" value="KAJ8754621.1"/>
    <property type="molecule type" value="Genomic_DNA"/>
</dbReference>
<evidence type="ECO:0000313" key="2">
    <source>
        <dbReference type="Proteomes" id="UP001159364"/>
    </source>
</evidence>
<sequence length="115" mass="13130">MTLSITRVKPMFVAKAGLQLKLLPGKRNWPENVEPRTENNVRGSFYCLSPNYPRLKNLMLQKNYQLDSIAQVALAETYRDLPSTGVISFRQGSVSRDKGTNLRMNHFKKMKSKGN</sequence>
<dbReference type="Proteomes" id="UP001159364">
    <property type="component" value="Linkage Group LG09"/>
</dbReference>
<evidence type="ECO:0000313" key="1">
    <source>
        <dbReference type="EMBL" id="KAJ8754621.1"/>
    </source>
</evidence>
<comment type="caution">
    <text evidence="1">The sequence shown here is derived from an EMBL/GenBank/DDBJ whole genome shotgun (WGS) entry which is preliminary data.</text>
</comment>
<keyword evidence="2" id="KW-1185">Reference proteome</keyword>